<evidence type="ECO:0000313" key="10">
    <source>
        <dbReference type="EMBL" id="MFH4973305.1"/>
    </source>
</evidence>
<dbReference type="InterPro" id="IPR033494">
    <property type="entry name" value="NUDE"/>
</dbReference>
<evidence type="ECO:0000256" key="2">
    <source>
        <dbReference type="ARBA" id="ARBA00004300"/>
    </source>
</evidence>
<evidence type="ECO:0000256" key="8">
    <source>
        <dbReference type="SAM" id="Coils"/>
    </source>
</evidence>
<dbReference type="PANTHER" id="PTHR10921:SF1">
    <property type="entry name" value="NUCLEAR DISTRIBUTION PROTEIN NUDE HOMOLOG"/>
    <property type="match status" value="1"/>
</dbReference>
<reference evidence="10 11" key="1">
    <citation type="submission" date="2024-08" db="EMBL/GenBank/DDBJ databases">
        <title>Gnathostoma spinigerum genome.</title>
        <authorList>
            <person name="Gonzalez-Bertolin B."/>
            <person name="Monzon S."/>
            <person name="Zaballos A."/>
            <person name="Jimenez P."/>
            <person name="Dekumyoy P."/>
            <person name="Varona S."/>
            <person name="Cuesta I."/>
            <person name="Sumanam S."/>
            <person name="Adisakwattana P."/>
            <person name="Gasser R.B."/>
            <person name="Hernandez-Gonzalez A."/>
            <person name="Young N.D."/>
            <person name="Perteguer M.J."/>
        </authorList>
    </citation>
    <scope>NUCLEOTIDE SEQUENCE [LARGE SCALE GENOMIC DNA]</scope>
    <source>
        <strain evidence="10">AL3</strain>
        <tissue evidence="10">Liver</tissue>
    </source>
</reference>
<organism evidence="10 11">
    <name type="scientific">Gnathostoma spinigerum</name>
    <dbReference type="NCBI Taxonomy" id="75299"/>
    <lineage>
        <taxon>Eukaryota</taxon>
        <taxon>Metazoa</taxon>
        <taxon>Ecdysozoa</taxon>
        <taxon>Nematoda</taxon>
        <taxon>Chromadorea</taxon>
        <taxon>Rhabditida</taxon>
        <taxon>Spirurina</taxon>
        <taxon>Gnathostomatomorpha</taxon>
        <taxon>Gnathostomatoidea</taxon>
        <taxon>Gnathostomatidae</taxon>
        <taxon>Gnathostoma</taxon>
    </lineage>
</organism>
<evidence type="ECO:0000259" key="9">
    <source>
        <dbReference type="Pfam" id="PF04880"/>
    </source>
</evidence>
<evidence type="ECO:0000256" key="6">
    <source>
        <dbReference type="ARBA" id="ARBA00023054"/>
    </source>
</evidence>
<keyword evidence="4" id="KW-0963">Cytoplasm</keyword>
<keyword evidence="6 8" id="KW-0175">Coiled coil</keyword>
<evidence type="ECO:0000256" key="3">
    <source>
        <dbReference type="ARBA" id="ARBA00007429"/>
    </source>
</evidence>
<feature type="domain" description="NUDE" evidence="9">
    <location>
        <begin position="138"/>
        <end position="207"/>
    </location>
</feature>
<evidence type="ECO:0000256" key="7">
    <source>
        <dbReference type="ARBA" id="ARBA00023212"/>
    </source>
</evidence>
<name>A0ABD6EAI2_9BILA</name>
<dbReference type="PANTHER" id="PTHR10921">
    <property type="entry name" value="NUCLEAR DISTRIBUTION PROTEIN NUDE HOMOLOG 1"/>
    <property type="match status" value="1"/>
</dbReference>
<protein>
    <recommendedName>
        <fullName evidence="9">NUDE domain-containing protein</fullName>
    </recommendedName>
</protein>
<comment type="caution">
    <text evidence="10">The sequence shown here is derived from an EMBL/GenBank/DDBJ whole genome shotgun (WGS) entry which is preliminary data.</text>
</comment>
<accession>A0ABD6EAI2</accession>
<sequence length="305" mass="35639">MAQPKSVAEWRSLCERYRSEAEEFRKKAQEVEQEFEEFVSSSKEIEAELDKELMMVARSKDQREKELYVVTAERDKLKKELVDLRAEKLSTDSRMNDELKALRLERDHLLKEKQRLEQRNDDLERELRISAETLRCTEQQLSEELEQHALLTTEVDENDQLKEQCQRLKDEVRDLKMDKKVHDLKRQNLKTVEHFSSVDIEQSSDKENQIQKGMENGLVNHDLYSTDFAGGDRNKHLRKNDVNGMYAMNSGVRPEVTCFSVARNVYPALLNLVKTVQGLEQKLLILRDRRTSVAAEVNADGARRS</sequence>
<gene>
    <name evidence="10" type="ORF">AB6A40_000014</name>
</gene>
<evidence type="ECO:0000256" key="1">
    <source>
        <dbReference type="ARBA" id="ARBA00004186"/>
    </source>
</evidence>
<dbReference type="AlphaFoldDB" id="A0ABD6EAI2"/>
<keyword evidence="11" id="KW-1185">Reference proteome</keyword>
<evidence type="ECO:0000313" key="11">
    <source>
        <dbReference type="Proteomes" id="UP001608902"/>
    </source>
</evidence>
<comment type="similarity">
    <text evidence="3">Belongs to the nudE family.</text>
</comment>
<dbReference type="Proteomes" id="UP001608902">
    <property type="component" value="Unassembled WGS sequence"/>
</dbReference>
<evidence type="ECO:0000256" key="5">
    <source>
        <dbReference type="ARBA" id="ARBA00022701"/>
    </source>
</evidence>
<dbReference type="EMBL" id="JBGFUD010000004">
    <property type="protein sequence ID" value="MFH4973305.1"/>
    <property type="molecule type" value="Genomic_DNA"/>
</dbReference>
<dbReference type="Gene3D" id="6.10.250.1080">
    <property type="match status" value="1"/>
</dbReference>
<evidence type="ECO:0000256" key="4">
    <source>
        <dbReference type="ARBA" id="ARBA00022490"/>
    </source>
</evidence>
<proteinExistence type="inferred from homology"/>
<keyword evidence="5" id="KW-0493">Microtubule</keyword>
<comment type="subcellular location">
    <subcellularLocation>
        <location evidence="2">Cytoplasm</location>
        <location evidence="2">Cytoskeleton</location>
        <location evidence="2">Microtubule organizing center</location>
        <location evidence="2">Centrosome</location>
    </subcellularLocation>
    <subcellularLocation>
        <location evidence="1">Cytoplasm</location>
        <location evidence="1">Cytoskeleton</location>
        <location evidence="1">Spindle</location>
    </subcellularLocation>
</comment>
<dbReference type="InterPro" id="IPR006964">
    <property type="entry name" value="NUDE_dom"/>
</dbReference>
<feature type="coiled-coil region" evidence="8">
    <location>
        <begin position="7"/>
        <end position="178"/>
    </location>
</feature>
<keyword evidence="7" id="KW-0206">Cytoskeleton</keyword>
<dbReference type="Pfam" id="PF04880">
    <property type="entry name" value="NUDE_C"/>
    <property type="match status" value="1"/>
</dbReference>